<organism evidence="1 2">
    <name type="scientific">Artemisia annua</name>
    <name type="common">Sweet wormwood</name>
    <dbReference type="NCBI Taxonomy" id="35608"/>
    <lineage>
        <taxon>Eukaryota</taxon>
        <taxon>Viridiplantae</taxon>
        <taxon>Streptophyta</taxon>
        <taxon>Embryophyta</taxon>
        <taxon>Tracheophyta</taxon>
        <taxon>Spermatophyta</taxon>
        <taxon>Magnoliopsida</taxon>
        <taxon>eudicotyledons</taxon>
        <taxon>Gunneridae</taxon>
        <taxon>Pentapetalae</taxon>
        <taxon>asterids</taxon>
        <taxon>campanulids</taxon>
        <taxon>Asterales</taxon>
        <taxon>Asteraceae</taxon>
        <taxon>Asteroideae</taxon>
        <taxon>Anthemideae</taxon>
        <taxon>Artemisiinae</taxon>
        <taxon>Artemisia</taxon>
    </lineage>
</organism>
<evidence type="ECO:0000313" key="1">
    <source>
        <dbReference type="EMBL" id="PWA83550.1"/>
    </source>
</evidence>
<comment type="caution">
    <text evidence="1">The sequence shown here is derived from an EMBL/GenBank/DDBJ whole genome shotgun (WGS) entry which is preliminary data.</text>
</comment>
<evidence type="ECO:0000313" key="2">
    <source>
        <dbReference type="Proteomes" id="UP000245207"/>
    </source>
</evidence>
<name>A0A2U1PCU9_ARTAN</name>
<reference evidence="1 2" key="1">
    <citation type="journal article" date="2018" name="Mol. Plant">
        <title>The genome of Artemisia annua provides insight into the evolution of Asteraceae family and artemisinin biosynthesis.</title>
        <authorList>
            <person name="Shen Q."/>
            <person name="Zhang L."/>
            <person name="Liao Z."/>
            <person name="Wang S."/>
            <person name="Yan T."/>
            <person name="Shi P."/>
            <person name="Liu M."/>
            <person name="Fu X."/>
            <person name="Pan Q."/>
            <person name="Wang Y."/>
            <person name="Lv Z."/>
            <person name="Lu X."/>
            <person name="Zhang F."/>
            <person name="Jiang W."/>
            <person name="Ma Y."/>
            <person name="Chen M."/>
            <person name="Hao X."/>
            <person name="Li L."/>
            <person name="Tang Y."/>
            <person name="Lv G."/>
            <person name="Zhou Y."/>
            <person name="Sun X."/>
            <person name="Brodelius P.E."/>
            <person name="Rose J.K.C."/>
            <person name="Tang K."/>
        </authorList>
    </citation>
    <scope>NUCLEOTIDE SEQUENCE [LARGE SCALE GENOMIC DNA]</scope>
    <source>
        <strain evidence="2">cv. Huhao1</strain>
        <tissue evidence="1">Leaf</tissue>
    </source>
</reference>
<dbReference type="Proteomes" id="UP000245207">
    <property type="component" value="Unassembled WGS sequence"/>
</dbReference>
<proteinExistence type="predicted"/>
<dbReference type="EMBL" id="PKPP01001334">
    <property type="protein sequence ID" value="PWA83550.1"/>
    <property type="molecule type" value="Genomic_DNA"/>
</dbReference>
<sequence>MWSRLAWRHGFVFFNSETNYEIWFVAPVAAEVQNRFHLRNVLTNRSIVSPAVKGSIHPTNRSVTLDFQAAVIRHQKTADDEGFRTLDDLIARVDDHGLSGTVPLAFCGNDGVNGNSDAFRANIFSQNVALEETR</sequence>
<keyword evidence="2" id="KW-1185">Reference proteome</keyword>
<dbReference type="AlphaFoldDB" id="A0A2U1PCU9"/>
<protein>
    <submittedName>
        <fullName evidence="1">Uncharacterized protein</fullName>
    </submittedName>
</protein>
<accession>A0A2U1PCU9</accession>
<gene>
    <name evidence="1" type="ORF">CTI12_AA166100</name>
</gene>